<comment type="similarity">
    <text evidence="5">Belongs to the RimM family.</text>
</comment>
<dbReference type="InterPro" id="IPR036976">
    <property type="entry name" value="RimM_N_sf"/>
</dbReference>
<feature type="domain" description="RimM N-terminal" evidence="7">
    <location>
        <begin position="17"/>
        <end position="96"/>
    </location>
</feature>
<evidence type="ECO:0000256" key="6">
    <source>
        <dbReference type="SAM" id="MobiDB-lite"/>
    </source>
</evidence>
<feature type="compositionally biased region" description="Basic and acidic residues" evidence="6">
    <location>
        <begin position="194"/>
        <end position="204"/>
    </location>
</feature>
<evidence type="ECO:0000256" key="4">
    <source>
        <dbReference type="ARBA" id="ARBA00023186"/>
    </source>
</evidence>
<evidence type="ECO:0000256" key="1">
    <source>
        <dbReference type="ARBA" id="ARBA00022490"/>
    </source>
</evidence>
<protein>
    <recommendedName>
        <fullName evidence="5">Ribosome maturation factor RimM</fullName>
    </recommendedName>
</protein>
<dbReference type="PANTHER" id="PTHR33692">
    <property type="entry name" value="RIBOSOME MATURATION FACTOR RIMM"/>
    <property type="match status" value="1"/>
</dbReference>
<dbReference type="SUPFAM" id="SSF50346">
    <property type="entry name" value="PRC-barrel domain"/>
    <property type="match status" value="1"/>
</dbReference>
<feature type="domain" description="Ribosome maturation factor RimM PRC barrel" evidence="8">
    <location>
        <begin position="110"/>
        <end position="177"/>
    </location>
</feature>
<keyword evidence="2 5" id="KW-0690">Ribosome biogenesis</keyword>
<dbReference type="RefSeq" id="WP_201078508.1">
    <property type="nucleotide sequence ID" value="NZ_CP067420.1"/>
</dbReference>
<keyword evidence="10" id="KW-1185">Reference proteome</keyword>
<name>A0ABX7BDD1_9PROT</name>
<reference evidence="9" key="1">
    <citation type="submission" date="2021-02" db="EMBL/GenBank/DDBJ databases">
        <title>Skermanella TT6 skin isolate.</title>
        <authorList>
            <person name="Lee K."/>
            <person name="Ganzorig M."/>
        </authorList>
    </citation>
    <scope>NUCLEOTIDE SEQUENCE</scope>
    <source>
        <strain evidence="9">TT6</strain>
    </source>
</reference>
<accession>A0ABX7BDD1</accession>
<comment type="subcellular location">
    <subcellularLocation>
        <location evidence="5">Cytoplasm</location>
    </subcellularLocation>
</comment>
<sequence length="204" mass="21625">MAPRSAGKPDATGARVCVGQIVGVHGVRGLVKLKSFTGDPAAIADYNPLTDHTGTRRFTVELQSAMKDYWLARVQGVADRTAAEALRGVLLHVERDRLPPPEDEDEFYHADLIGLPVLRPDGERIGTVVALHDFGGGDMLEVVLPDRRTAMVPFTRAVVPVVDVAGGRIVADPPEDLLAPPGAPDRDDDDDDGGDHGAGGREGA</sequence>
<dbReference type="Pfam" id="PF24986">
    <property type="entry name" value="PRC_RimM"/>
    <property type="match status" value="1"/>
</dbReference>
<dbReference type="SUPFAM" id="SSF50447">
    <property type="entry name" value="Translation proteins"/>
    <property type="match status" value="1"/>
</dbReference>
<comment type="domain">
    <text evidence="5">The PRC barrel domain binds ribosomal protein uS19.</text>
</comment>
<dbReference type="InterPro" id="IPR056792">
    <property type="entry name" value="PRC_RimM"/>
</dbReference>
<proteinExistence type="inferred from homology"/>
<evidence type="ECO:0000256" key="2">
    <source>
        <dbReference type="ARBA" id="ARBA00022517"/>
    </source>
</evidence>
<dbReference type="NCBIfam" id="TIGR02273">
    <property type="entry name" value="16S_RimM"/>
    <property type="match status" value="1"/>
</dbReference>
<evidence type="ECO:0000259" key="8">
    <source>
        <dbReference type="Pfam" id="PF24986"/>
    </source>
</evidence>
<dbReference type="Gene3D" id="2.30.30.240">
    <property type="entry name" value="PRC-barrel domain"/>
    <property type="match status" value="1"/>
</dbReference>
<dbReference type="EMBL" id="CP067420">
    <property type="protein sequence ID" value="QQP91021.1"/>
    <property type="molecule type" value="Genomic_DNA"/>
</dbReference>
<comment type="function">
    <text evidence="5">An accessory protein needed during the final step in the assembly of 30S ribosomal subunit, possibly for assembly of the head region. Essential for efficient processing of 16S rRNA. May be needed both before and after RbfA during the maturation of 16S rRNA. It has affinity for free ribosomal 30S subunits but not for 70S ribosomes.</text>
</comment>
<dbReference type="HAMAP" id="MF_00014">
    <property type="entry name" value="Ribosome_mat_RimM"/>
    <property type="match status" value="1"/>
</dbReference>
<evidence type="ECO:0000313" key="10">
    <source>
        <dbReference type="Proteomes" id="UP000595197"/>
    </source>
</evidence>
<dbReference type="PANTHER" id="PTHR33692:SF1">
    <property type="entry name" value="RIBOSOME MATURATION FACTOR RIMM"/>
    <property type="match status" value="1"/>
</dbReference>
<dbReference type="InterPro" id="IPR009000">
    <property type="entry name" value="Transl_B-barrel_sf"/>
</dbReference>
<dbReference type="Gene3D" id="2.40.30.60">
    <property type="entry name" value="RimM"/>
    <property type="match status" value="1"/>
</dbReference>
<organism evidence="9 10">
    <name type="scientific">Skermanella cutis</name>
    <dbReference type="NCBI Taxonomy" id="2775420"/>
    <lineage>
        <taxon>Bacteria</taxon>
        <taxon>Pseudomonadati</taxon>
        <taxon>Pseudomonadota</taxon>
        <taxon>Alphaproteobacteria</taxon>
        <taxon>Rhodospirillales</taxon>
        <taxon>Azospirillaceae</taxon>
        <taxon>Skermanella</taxon>
    </lineage>
</organism>
<keyword evidence="4 5" id="KW-0143">Chaperone</keyword>
<keyword evidence="3 5" id="KW-0698">rRNA processing</keyword>
<dbReference type="InterPro" id="IPR002676">
    <property type="entry name" value="RimM_N"/>
</dbReference>
<dbReference type="InterPro" id="IPR011033">
    <property type="entry name" value="PRC_barrel-like_sf"/>
</dbReference>
<dbReference type="Proteomes" id="UP000595197">
    <property type="component" value="Chromosome"/>
</dbReference>
<evidence type="ECO:0000313" key="9">
    <source>
        <dbReference type="EMBL" id="QQP91021.1"/>
    </source>
</evidence>
<dbReference type="InterPro" id="IPR011961">
    <property type="entry name" value="RimM"/>
</dbReference>
<comment type="subunit">
    <text evidence="5">Binds ribosomal protein uS19.</text>
</comment>
<gene>
    <name evidence="5 9" type="primary">rimM</name>
    <name evidence="9" type="ORF">IGS68_07320</name>
</gene>
<feature type="region of interest" description="Disordered" evidence="6">
    <location>
        <begin position="171"/>
        <end position="204"/>
    </location>
</feature>
<evidence type="ECO:0000256" key="3">
    <source>
        <dbReference type="ARBA" id="ARBA00022552"/>
    </source>
</evidence>
<keyword evidence="1 5" id="KW-0963">Cytoplasm</keyword>
<evidence type="ECO:0000256" key="5">
    <source>
        <dbReference type="HAMAP-Rule" id="MF_00014"/>
    </source>
</evidence>
<evidence type="ECO:0000259" key="7">
    <source>
        <dbReference type="Pfam" id="PF01782"/>
    </source>
</evidence>
<dbReference type="Pfam" id="PF01782">
    <property type="entry name" value="RimM"/>
    <property type="match status" value="1"/>
</dbReference>